<dbReference type="EMBL" id="ALBS01000321">
    <property type="protein sequence ID" value="EJT45840.1"/>
    <property type="molecule type" value="Genomic_DNA"/>
</dbReference>
<dbReference type="OrthoDB" id="445826at2759"/>
<dbReference type="Proteomes" id="UP000002748">
    <property type="component" value="Unassembled WGS sequence"/>
</dbReference>
<dbReference type="GeneID" id="25989265"/>
<feature type="region of interest" description="Disordered" evidence="1">
    <location>
        <begin position="924"/>
        <end position="982"/>
    </location>
</feature>
<sequence>MDGGKLKDVFEPSTITNPPFLLKTGADGSEPTLEHHPEAKLEIWTDHFRALLQQPPPPNVPKPWLNSSAPLDPNVSTDKEAMPALPRSGWEKWALAHACDEFLEIVVSLANSIVRLKYFPPALKEAYITPLHKRGVVVDPKNYRGICLSNVLYQAISSWFGSSLQSHIHEKGLLSPTQAACQEGRTLFVLKRDHVQGFDRLDQSAFEDALAYFGFDPDIIEFERARLRDCRIRVKSQDGICEESFLTSGQTRQGDACPSLRYAFSIALLLVKAFTGAARHFPPIGTMSSALQTIHDDPKFSKVVLRLLEATDDSLIVARSWNSLGELTKLAEAFQYAYNIVTNWGNAEKTVAFTLGKAPPDAPQSIEIDVSSTRAAMTRIVDIINNFPLAHMDRLPISLIRRVVSGVLMPKIRGLLSVHPLPLHMAEEIDLVLAAKISAALGVEFRRSAMLFLPLDQLGFGLPSALRINGQLVLDAILRACNHPLWPFKQIAHITSLNWGCCSNDCRHSASLLVLQQERWANGPRLVPQSWEAAREYAALGEFELVGTQRDTLVDNIPTICVANAAKRVAKNKPDLLFTQELLQCEPDWESKNKPDLLFIQELLQCEPDWESQPFVQWRDNVLNALRPPVNAKFETLVMFDKAKVAAFKRWANDFRLTELHGSHDSVLADGSTRRASYAESVSTASQDGPSSPVRYGTDGSHCQLDKNKFSTTAAVVGTATGAIQLSNVQFTTPLHGEMMAVVAALQHLRDHLREAKEAVIVTGSLNTIATIRDLLEGGPFSPGHIGKSRPAAEVWRWLVQEIEQMQADKLAKRAHGFPGVVDLPPLTGWMSTVVAWSPEYGFIADNWRPLLEKKLRLYQWQCLPAKHMAGPDSTPVHVSPHFYFSDPKGVVARTQLLTRLHIFPTGHIRPAPLRRLPKVQANTQPLDLKGVQREKAGGSGNPTGRSRRGKVGAAATEALESQGAEDVQQAESRHVDNSEAPEELMAVDEPQEQDQAMILDHPAAQPRNGRRVLGAQLLSETAPLAEPLFLPAEVDSPLQDSPVSAADVELLEAAPTAATSVHALPGLSRGLPALRPLSPRRLRFGILSPTSRCAAGSCVRTVRATHPLSFKYRPVHHKCLNDSFQEPPKV</sequence>
<dbReference type="VEuPathDB" id="FungiDB:A1Q1_05753"/>
<reference evidence="2 3" key="1">
    <citation type="journal article" date="2012" name="Eukaryot. Cell">
        <title>Draft genome sequence of CBS 2479, the standard type strain of Trichosporon asahii.</title>
        <authorList>
            <person name="Yang R.Y."/>
            <person name="Li H.T."/>
            <person name="Zhu H."/>
            <person name="Zhou G.P."/>
            <person name="Wang M."/>
            <person name="Wang L."/>
        </authorList>
    </citation>
    <scope>NUCLEOTIDE SEQUENCE [LARGE SCALE GENOMIC DNA]</scope>
    <source>
        <strain evidence="3">ATCC 90039 / CBS 2479 / JCM 2466 / KCTC 7840 / NCYC 2677 / UAMH 7654</strain>
    </source>
</reference>
<evidence type="ECO:0000256" key="1">
    <source>
        <dbReference type="SAM" id="MobiDB-lite"/>
    </source>
</evidence>
<name>J4U6N8_TRIAS</name>
<evidence type="ECO:0008006" key="4">
    <source>
        <dbReference type="Google" id="ProtNLM"/>
    </source>
</evidence>
<feature type="compositionally biased region" description="Polar residues" evidence="1">
    <location>
        <begin position="680"/>
        <end position="690"/>
    </location>
</feature>
<comment type="caution">
    <text evidence="2">The sequence shown here is derived from an EMBL/GenBank/DDBJ whole genome shotgun (WGS) entry which is preliminary data.</text>
</comment>
<evidence type="ECO:0000313" key="2">
    <source>
        <dbReference type="EMBL" id="EJT45840.1"/>
    </source>
</evidence>
<dbReference type="HOGENOM" id="CLU_279010_0_0_1"/>
<dbReference type="KEGG" id="tasa:A1Q1_05753"/>
<dbReference type="AlphaFoldDB" id="J4U6N8"/>
<proteinExistence type="predicted"/>
<accession>J4U6N8</accession>
<dbReference type="RefSeq" id="XP_014176437.1">
    <property type="nucleotide sequence ID" value="XM_014320962.1"/>
</dbReference>
<dbReference type="SUPFAM" id="SSF53098">
    <property type="entry name" value="Ribonuclease H-like"/>
    <property type="match status" value="1"/>
</dbReference>
<feature type="region of interest" description="Disordered" evidence="1">
    <location>
        <begin position="679"/>
        <end position="700"/>
    </location>
</feature>
<evidence type="ECO:0000313" key="3">
    <source>
        <dbReference type="Proteomes" id="UP000002748"/>
    </source>
</evidence>
<dbReference type="InterPro" id="IPR012337">
    <property type="entry name" value="RNaseH-like_sf"/>
</dbReference>
<gene>
    <name evidence="2" type="ORF">A1Q1_05753</name>
</gene>
<protein>
    <recommendedName>
        <fullName evidence="4">Reverse transcriptase domain-containing protein</fullName>
    </recommendedName>
</protein>
<organism evidence="2 3">
    <name type="scientific">Trichosporon asahii var. asahii (strain ATCC 90039 / CBS 2479 / JCM 2466 / KCTC 7840 / NBRC 103889/ NCYC 2677 / UAMH 7654)</name>
    <name type="common">Yeast</name>
    <dbReference type="NCBI Taxonomy" id="1186058"/>
    <lineage>
        <taxon>Eukaryota</taxon>
        <taxon>Fungi</taxon>
        <taxon>Dikarya</taxon>
        <taxon>Basidiomycota</taxon>
        <taxon>Agaricomycotina</taxon>
        <taxon>Tremellomycetes</taxon>
        <taxon>Trichosporonales</taxon>
        <taxon>Trichosporonaceae</taxon>
        <taxon>Trichosporon</taxon>
    </lineage>
</organism>